<dbReference type="GO" id="GO:0003700">
    <property type="term" value="F:DNA-binding transcription factor activity"/>
    <property type="evidence" value="ECO:0007669"/>
    <property type="project" value="InterPro"/>
</dbReference>
<dbReference type="RefSeq" id="WP_110476396.1">
    <property type="nucleotide sequence ID" value="NZ_BMWQ01000009.1"/>
</dbReference>
<gene>
    <name evidence="5" type="ORF">DFQ11_10814</name>
</gene>
<sequence length="282" mass="33208">MPIENIPEIYIDKSKNLQDIFVYDFKMTSDVVKSKVNLSMNMFSFLQVGKKQVHFANNSIAVNKKQSLLLKKGNWLWTELLDIEAIYYCKLFFFSERKLKDFLKKYTNDIHPYQEETPYFVIENDEYIAAFINSLSSTTFTNHSFSDALLVLKFEEIMLYLLNKYGSRFEYYLHSLISKEVSPFKSVVESNVHSNLKLEEIAFLCHMSLSTFKRHFTTEYNQPPGKWLKDKRLQKAKELLQNKDLKPSDIYFEIGYNNLSNFSVAFKNKFGFSPTDIPKPEL</sequence>
<dbReference type="Proteomes" id="UP000248054">
    <property type="component" value="Unassembled WGS sequence"/>
</dbReference>
<dbReference type="OrthoDB" id="4480133at2"/>
<organism evidence="5 6">
    <name type="scientific">Winogradskyella epiphytica</name>
    <dbReference type="NCBI Taxonomy" id="262005"/>
    <lineage>
        <taxon>Bacteria</taxon>
        <taxon>Pseudomonadati</taxon>
        <taxon>Bacteroidota</taxon>
        <taxon>Flavobacteriia</taxon>
        <taxon>Flavobacteriales</taxon>
        <taxon>Flavobacteriaceae</taxon>
        <taxon>Winogradskyella</taxon>
    </lineage>
</organism>
<reference evidence="5 6" key="1">
    <citation type="submission" date="2018-06" db="EMBL/GenBank/DDBJ databases">
        <title>Genomic Encyclopedia of Type Strains, Phase III (KMG-III): the genomes of soil and plant-associated and newly described type strains.</title>
        <authorList>
            <person name="Whitman W."/>
        </authorList>
    </citation>
    <scope>NUCLEOTIDE SEQUENCE [LARGE SCALE GENOMIC DNA]</scope>
    <source>
        <strain evidence="5 6">CECT 7945</strain>
    </source>
</reference>
<dbReference type="PANTHER" id="PTHR43280">
    <property type="entry name" value="ARAC-FAMILY TRANSCRIPTIONAL REGULATOR"/>
    <property type="match status" value="1"/>
</dbReference>
<feature type="domain" description="HTH araC/xylS-type" evidence="4">
    <location>
        <begin position="182"/>
        <end position="280"/>
    </location>
</feature>
<dbReference type="PANTHER" id="PTHR43280:SF2">
    <property type="entry name" value="HTH-TYPE TRANSCRIPTIONAL REGULATOR EXSA"/>
    <property type="match status" value="1"/>
</dbReference>
<dbReference type="Pfam" id="PF12833">
    <property type="entry name" value="HTH_18"/>
    <property type="match status" value="1"/>
</dbReference>
<dbReference type="InterPro" id="IPR009057">
    <property type="entry name" value="Homeodomain-like_sf"/>
</dbReference>
<evidence type="ECO:0000256" key="1">
    <source>
        <dbReference type="ARBA" id="ARBA00023015"/>
    </source>
</evidence>
<proteinExistence type="predicted"/>
<evidence type="ECO:0000313" key="5">
    <source>
        <dbReference type="EMBL" id="PYE79990.1"/>
    </source>
</evidence>
<dbReference type="Pfam" id="PF22200">
    <property type="entry name" value="ExsA_N"/>
    <property type="match status" value="1"/>
</dbReference>
<keyword evidence="1" id="KW-0805">Transcription regulation</keyword>
<evidence type="ECO:0000259" key="4">
    <source>
        <dbReference type="PROSITE" id="PS01124"/>
    </source>
</evidence>
<name>A0A2V4XCD2_9FLAO</name>
<keyword evidence="2 5" id="KW-0238">DNA-binding</keyword>
<dbReference type="AlphaFoldDB" id="A0A2V4XCD2"/>
<dbReference type="Gene3D" id="1.10.10.60">
    <property type="entry name" value="Homeodomain-like"/>
    <property type="match status" value="2"/>
</dbReference>
<dbReference type="PROSITE" id="PS01124">
    <property type="entry name" value="HTH_ARAC_FAMILY_2"/>
    <property type="match status" value="1"/>
</dbReference>
<accession>A0A2V4XCD2</accession>
<dbReference type="InterPro" id="IPR054015">
    <property type="entry name" value="ExsA-like_N"/>
</dbReference>
<comment type="caution">
    <text evidence="5">The sequence shown here is derived from an EMBL/GenBank/DDBJ whole genome shotgun (WGS) entry which is preliminary data.</text>
</comment>
<keyword evidence="6" id="KW-1185">Reference proteome</keyword>
<evidence type="ECO:0000313" key="6">
    <source>
        <dbReference type="Proteomes" id="UP000248054"/>
    </source>
</evidence>
<dbReference type="InterPro" id="IPR018060">
    <property type="entry name" value="HTH_AraC"/>
</dbReference>
<keyword evidence="3" id="KW-0804">Transcription</keyword>
<evidence type="ECO:0000256" key="3">
    <source>
        <dbReference type="ARBA" id="ARBA00023163"/>
    </source>
</evidence>
<dbReference type="EMBL" id="QJTD01000008">
    <property type="protein sequence ID" value="PYE79990.1"/>
    <property type="molecule type" value="Genomic_DNA"/>
</dbReference>
<protein>
    <submittedName>
        <fullName evidence="5">AraC-like DNA-binding protein</fullName>
    </submittedName>
</protein>
<evidence type="ECO:0000256" key="2">
    <source>
        <dbReference type="ARBA" id="ARBA00023125"/>
    </source>
</evidence>
<dbReference type="SMART" id="SM00342">
    <property type="entry name" value="HTH_ARAC"/>
    <property type="match status" value="1"/>
</dbReference>
<dbReference type="GO" id="GO:0043565">
    <property type="term" value="F:sequence-specific DNA binding"/>
    <property type="evidence" value="ECO:0007669"/>
    <property type="project" value="InterPro"/>
</dbReference>
<dbReference type="SUPFAM" id="SSF46689">
    <property type="entry name" value="Homeodomain-like"/>
    <property type="match status" value="2"/>
</dbReference>